<accession>A0ABS6JHG3</accession>
<sequence>METNFLQKVILAKEGDMDAIPIPDEKEQKKLYYTLNKTLWKSSCHSCTALRS</sequence>
<reference evidence="1 2" key="1">
    <citation type="submission" date="2021-06" db="EMBL/GenBank/DDBJ databases">
        <title>Bacillus sp. RD4P76, an endophyte from a halophyte.</title>
        <authorList>
            <person name="Sun J.-Q."/>
        </authorList>
    </citation>
    <scope>NUCLEOTIDE SEQUENCE [LARGE SCALE GENOMIC DNA]</scope>
    <source>
        <strain evidence="1 2">CGMCC 1.15917</strain>
    </source>
</reference>
<name>A0ABS6JHG3_9BACI</name>
<evidence type="ECO:0000313" key="2">
    <source>
        <dbReference type="Proteomes" id="UP000784880"/>
    </source>
</evidence>
<organism evidence="1 2">
    <name type="scientific">Evansella tamaricis</name>
    <dbReference type="NCBI Taxonomy" id="2069301"/>
    <lineage>
        <taxon>Bacteria</taxon>
        <taxon>Bacillati</taxon>
        <taxon>Bacillota</taxon>
        <taxon>Bacilli</taxon>
        <taxon>Bacillales</taxon>
        <taxon>Bacillaceae</taxon>
        <taxon>Evansella</taxon>
    </lineage>
</organism>
<keyword evidence="2" id="KW-1185">Reference proteome</keyword>
<dbReference type="RefSeq" id="WP_217066483.1">
    <property type="nucleotide sequence ID" value="NZ_JAHQCS010000096.1"/>
</dbReference>
<gene>
    <name evidence="1" type="ORF">KS419_11145</name>
</gene>
<dbReference type="Proteomes" id="UP000784880">
    <property type="component" value="Unassembled WGS sequence"/>
</dbReference>
<proteinExistence type="predicted"/>
<evidence type="ECO:0000313" key="1">
    <source>
        <dbReference type="EMBL" id="MBU9712297.1"/>
    </source>
</evidence>
<comment type="caution">
    <text evidence="1">The sequence shown here is derived from an EMBL/GenBank/DDBJ whole genome shotgun (WGS) entry which is preliminary data.</text>
</comment>
<protein>
    <submittedName>
        <fullName evidence="1">Uncharacterized protein</fullName>
    </submittedName>
</protein>
<dbReference type="EMBL" id="JAHQCS010000096">
    <property type="protein sequence ID" value="MBU9712297.1"/>
    <property type="molecule type" value="Genomic_DNA"/>
</dbReference>